<organism evidence="2 3">
    <name type="scientific">Trichonephila inaurata madagascariensis</name>
    <dbReference type="NCBI Taxonomy" id="2747483"/>
    <lineage>
        <taxon>Eukaryota</taxon>
        <taxon>Metazoa</taxon>
        <taxon>Ecdysozoa</taxon>
        <taxon>Arthropoda</taxon>
        <taxon>Chelicerata</taxon>
        <taxon>Arachnida</taxon>
        <taxon>Araneae</taxon>
        <taxon>Araneomorphae</taxon>
        <taxon>Entelegynae</taxon>
        <taxon>Araneoidea</taxon>
        <taxon>Nephilidae</taxon>
        <taxon>Trichonephila</taxon>
        <taxon>Trichonephila inaurata</taxon>
    </lineage>
</organism>
<accession>A0A8X6Y1M2</accession>
<reference evidence="2" key="1">
    <citation type="submission" date="2020-08" db="EMBL/GenBank/DDBJ databases">
        <title>Multicomponent nature underlies the extraordinary mechanical properties of spider dragline silk.</title>
        <authorList>
            <person name="Kono N."/>
            <person name="Nakamura H."/>
            <person name="Mori M."/>
            <person name="Yoshida Y."/>
            <person name="Ohtoshi R."/>
            <person name="Malay A.D."/>
            <person name="Moran D.A.P."/>
            <person name="Tomita M."/>
            <person name="Numata K."/>
            <person name="Arakawa K."/>
        </authorList>
    </citation>
    <scope>NUCLEOTIDE SEQUENCE</scope>
</reference>
<protein>
    <submittedName>
        <fullName evidence="2">Uncharacterized protein</fullName>
    </submittedName>
</protein>
<evidence type="ECO:0000313" key="3">
    <source>
        <dbReference type="Proteomes" id="UP000886998"/>
    </source>
</evidence>
<comment type="caution">
    <text evidence="2">The sequence shown here is derived from an EMBL/GenBank/DDBJ whole genome shotgun (WGS) entry which is preliminary data.</text>
</comment>
<evidence type="ECO:0000313" key="1">
    <source>
        <dbReference type="EMBL" id="GFY39743.1"/>
    </source>
</evidence>
<proteinExistence type="predicted"/>
<name>A0A8X6Y1M2_9ARAC</name>
<dbReference type="EMBL" id="BMAV01015223">
    <property type="protein sequence ID" value="GFY64406.1"/>
    <property type="molecule type" value="Genomic_DNA"/>
</dbReference>
<dbReference type="Proteomes" id="UP000886998">
    <property type="component" value="Unassembled WGS sequence"/>
</dbReference>
<sequence>MTFLRLEVQGEEMLQLAKSGFGTLIRKRDPPTERVKPTELMTASALASSEKSSVSGLTAIETKLRWMVIGKVSSNVKNAMLTTSSHVRNDSVKKLWELDALGITDPFLNENTKENFDLTDFNKKLKFFPMGDMKLNSHGNVTLKICPVTKN</sequence>
<keyword evidence="3" id="KW-1185">Reference proteome</keyword>
<gene>
    <name evidence="2" type="primary">AVEN_174869_1</name>
    <name evidence="2" type="ORF">TNIN_273041</name>
    <name evidence="1" type="ORF">TNIN_91171</name>
</gene>
<dbReference type="EMBL" id="BMAV01001521">
    <property type="protein sequence ID" value="GFY39743.1"/>
    <property type="molecule type" value="Genomic_DNA"/>
</dbReference>
<evidence type="ECO:0000313" key="2">
    <source>
        <dbReference type="EMBL" id="GFY64406.1"/>
    </source>
</evidence>
<dbReference type="AlphaFoldDB" id="A0A8X6Y1M2"/>